<dbReference type="RefSeq" id="WP_217284995.1">
    <property type="nucleotide sequence ID" value="NZ_JAHQXE010000010.1"/>
</dbReference>
<feature type="compositionally biased region" description="Acidic residues" evidence="1">
    <location>
        <begin position="57"/>
        <end position="67"/>
    </location>
</feature>
<evidence type="ECO:0000313" key="3">
    <source>
        <dbReference type="EMBL" id="MBV0903939.1"/>
    </source>
</evidence>
<organism evidence="3 4">
    <name type="scientific">Haloarcula salina</name>
    <dbReference type="NCBI Taxonomy" id="1429914"/>
    <lineage>
        <taxon>Archaea</taxon>
        <taxon>Methanobacteriati</taxon>
        <taxon>Methanobacteriota</taxon>
        <taxon>Stenosarchaea group</taxon>
        <taxon>Halobacteria</taxon>
        <taxon>Halobacteriales</taxon>
        <taxon>Haloarculaceae</taxon>
        <taxon>Haloarcula</taxon>
    </lineage>
</organism>
<feature type="compositionally biased region" description="Low complexity" evidence="1">
    <location>
        <begin position="103"/>
        <end position="116"/>
    </location>
</feature>
<keyword evidence="2" id="KW-1133">Transmembrane helix</keyword>
<comment type="caution">
    <text evidence="3">The sequence shown here is derived from an EMBL/GenBank/DDBJ whole genome shotgun (WGS) entry which is preliminary data.</text>
</comment>
<accession>A0AA41KMI7</accession>
<keyword evidence="2" id="KW-0472">Membrane</keyword>
<dbReference type="EMBL" id="JAHQXE010000010">
    <property type="protein sequence ID" value="MBV0903939.1"/>
    <property type="molecule type" value="Genomic_DNA"/>
</dbReference>
<reference evidence="3" key="1">
    <citation type="submission" date="2021-06" db="EMBL/GenBank/DDBJ databases">
        <title>New haloarchaea isolates fom saline soil.</title>
        <authorList>
            <person name="Duran-Viseras A."/>
            <person name="Sanchez-Porro C.S."/>
            <person name="Ventosa A."/>
        </authorList>
    </citation>
    <scope>NUCLEOTIDE SEQUENCE</scope>
    <source>
        <strain evidence="3">JCM 18369</strain>
    </source>
</reference>
<keyword evidence="4" id="KW-1185">Reference proteome</keyword>
<dbReference type="AlphaFoldDB" id="A0AA41KMI7"/>
<evidence type="ECO:0000256" key="2">
    <source>
        <dbReference type="SAM" id="Phobius"/>
    </source>
</evidence>
<evidence type="ECO:0000313" key="4">
    <source>
        <dbReference type="Proteomes" id="UP001166304"/>
    </source>
</evidence>
<feature type="transmembrane region" description="Helical" evidence="2">
    <location>
        <begin position="123"/>
        <end position="142"/>
    </location>
</feature>
<proteinExistence type="predicted"/>
<keyword evidence="2" id="KW-0812">Transmembrane</keyword>
<protein>
    <submittedName>
        <fullName evidence="3">Uncharacterized protein</fullName>
    </submittedName>
</protein>
<evidence type="ECO:0000256" key="1">
    <source>
        <dbReference type="SAM" id="MobiDB-lite"/>
    </source>
</evidence>
<feature type="region of interest" description="Disordered" evidence="1">
    <location>
        <begin position="37"/>
        <end position="118"/>
    </location>
</feature>
<sequence length="143" mass="14393">MPSGPMQSPDGATAEEYTFTDTAVTDQEDVETLEWSVDVLSGLSDSDDSSGTGGADNEVDDPSDWMGDDPRTESDESSLSDRGGTDTTEYGRTVFSGGSYAGSLPTPSTPSVTRPSLGGSSTIIAAAVAVVAVVAAAVSTGGD</sequence>
<name>A0AA41KMI7_9EURY</name>
<gene>
    <name evidence="3" type="ORF">KTS37_19310</name>
</gene>
<dbReference type="Proteomes" id="UP001166304">
    <property type="component" value="Unassembled WGS sequence"/>
</dbReference>